<feature type="domain" description="DUF5623" evidence="2">
    <location>
        <begin position="317"/>
        <end position="435"/>
    </location>
</feature>
<protein>
    <submittedName>
        <fullName evidence="3">DUF5623 domain-containing protein</fullName>
    </submittedName>
</protein>
<sequence length="443" mass="50474">MSNEIISPSSLEGIKRLAKTIKHEQGIKHHQALEEAAKLGGFQNFRHANNILVTNHSSEKQQESHTVFITAYWKDLNTDIRGRETLIIRLSMPWGELIKPAQFQNHRAFINVRAEGPDHLARIDMSSSQSGARRLVCATARTLNFMDATKLHPSKSHNKAYPGGSWTNAVPGKDHHSVWYDRVSKRYLFVDEPYEKAAENRASERAEWAKRHGYMIQKPDWPGMYNPDGGSRLYLIADVKKGIPLEPIIAVLNMLPAPITEENWNGESAPMSPYFVSPGTIAKAEESTKKEKAKQASRKSVGKNNTVSYNGTFVGPQRRPNARMPIETHAEVGRQLKSVLAVSYHRKGVYNRVDAVRSELDEWTQREYNHEELPNEQFFDLYYHGTEHAKYDRSMPAEERGRHIESLTLVKIMLAKYYPDCTPLRAMLKRIDAAINSLQSWTS</sequence>
<accession>A0A975R9H3</accession>
<name>A0A975R9H3_9GAMM</name>
<dbReference type="Gene3D" id="1.20.1260.40">
    <property type="match status" value="1"/>
</dbReference>
<evidence type="ECO:0000256" key="1">
    <source>
        <dbReference type="SAM" id="MobiDB-lite"/>
    </source>
</evidence>
<feature type="region of interest" description="Disordered" evidence="1">
    <location>
        <begin position="286"/>
        <end position="320"/>
    </location>
</feature>
<dbReference type="EMBL" id="CP073754">
    <property type="protein sequence ID" value="QWF70234.1"/>
    <property type="molecule type" value="Genomic_DNA"/>
</dbReference>
<dbReference type="KEGG" id="mpad:KEF85_12905"/>
<gene>
    <name evidence="3" type="ORF">KEF85_12905</name>
</gene>
<dbReference type="RefSeq" id="WP_215581193.1">
    <property type="nucleotide sequence ID" value="NZ_CP073754.1"/>
</dbReference>
<organism evidence="3 4">
    <name type="scientific">Methylomonas paludis</name>
    <dbReference type="NCBI Taxonomy" id="1173101"/>
    <lineage>
        <taxon>Bacteria</taxon>
        <taxon>Pseudomonadati</taxon>
        <taxon>Pseudomonadota</taxon>
        <taxon>Gammaproteobacteria</taxon>
        <taxon>Methylococcales</taxon>
        <taxon>Methylococcaceae</taxon>
        <taxon>Methylomonas</taxon>
    </lineage>
</organism>
<dbReference type="InterPro" id="IPR040531">
    <property type="entry name" value="DUF5623"/>
</dbReference>
<evidence type="ECO:0000313" key="4">
    <source>
        <dbReference type="Proteomes" id="UP000676649"/>
    </source>
</evidence>
<proteinExistence type="predicted"/>
<feature type="compositionally biased region" description="Polar residues" evidence="1">
    <location>
        <begin position="302"/>
        <end position="311"/>
    </location>
</feature>
<dbReference type="Pfam" id="PF18536">
    <property type="entry name" value="DUF5623"/>
    <property type="match status" value="1"/>
</dbReference>
<evidence type="ECO:0000259" key="2">
    <source>
        <dbReference type="Pfam" id="PF18536"/>
    </source>
</evidence>
<reference evidence="3" key="1">
    <citation type="submission" date="2021-04" db="EMBL/GenBank/DDBJ databases">
        <title>Draft genome sequence data of methanotrophic Methylovulum sp. strain S1L and Methylomonas sp. strain S2AM isolated from boreal lake water columns.</title>
        <authorList>
            <person name="Rissanen A.J."/>
            <person name="Mangayil R."/>
            <person name="Svenning M.M."/>
            <person name="Khanongnuch R."/>
        </authorList>
    </citation>
    <scope>NUCLEOTIDE SEQUENCE</scope>
    <source>
        <strain evidence="3">S2AM</strain>
    </source>
</reference>
<evidence type="ECO:0000313" key="3">
    <source>
        <dbReference type="EMBL" id="QWF70234.1"/>
    </source>
</evidence>
<dbReference type="AlphaFoldDB" id="A0A975R9H3"/>
<dbReference type="Proteomes" id="UP000676649">
    <property type="component" value="Chromosome"/>
</dbReference>
<keyword evidence="4" id="KW-1185">Reference proteome</keyword>